<evidence type="ECO:0000256" key="3">
    <source>
        <dbReference type="RuleBase" id="RU362118"/>
    </source>
</evidence>
<comment type="cofactor">
    <cofactor evidence="1 3">
        <name>pyridoxal 5'-phosphate</name>
        <dbReference type="ChEBI" id="CHEBI:597326"/>
    </cofactor>
</comment>
<dbReference type="OMA" id="PKGMCAI"/>
<evidence type="ECO:0000256" key="1">
    <source>
        <dbReference type="ARBA" id="ARBA00001933"/>
    </source>
</evidence>
<evidence type="ECO:0008006" key="6">
    <source>
        <dbReference type="Google" id="ProtNLM"/>
    </source>
</evidence>
<dbReference type="Proteomes" id="UP000258309">
    <property type="component" value="Unassembled WGS sequence"/>
</dbReference>
<feature type="non-terminal residue" evidence="4">
    <location>
        <position position="1"/>
    </location>
</feature>
<name>A0A3E2H7I1_SCYLI</name>
<comment type="caution">
    <text evidence="4">The sequence shown here is derived from an EMBL/GenBank/DDBJ whole genome shotgun (WGS) entry which is preliminary data.</text>
</comment>
<dbReference type="Gene3D" id="3.90.1150.10">
    <property type="entry name" value="Aspartate Aminotransferase, domain 1"/>
    <property type="match status" value="1"/>
</dbReference>
<dbReference type="InterPro" id="IPR015422">
    <property type="entry name" value="PyrdxlP-dep_Trfase_small"/>
</dbReference>
<dbReference type="Pfam" id="PF01053">
    <property type="entry name" value="Cys_Met_Meta_PP"/>
    <property type="match status" value="1"/>
</dbReference>
<comment type="similarity">
    <text evidence="3">Belongs to the trans-sulfuration enzymes family.</text>
</comment>
<dbReference type="PANTHER" id="PTHR42699">
    <property type="match status" value="1"/>
</dbReference>
<reference evidence="4 5" key="1">
    <citation type="submission" date="2018-05" db="EMBL/GenBank/DDBJ databases">
        <title>Draft genome sequence of Scytalidium lignicola DSM 105466, a ubiquitous saprotrophic fungus.</title>
        <authorList>
            <person name="Buettner E."/>
            <person name="Gebauer A.M."/>
            <person name="Hofrichter M."/>
            <person name="Liers C."/>
            <person name="Kellner H."/>
        </authorList>
    </citation>
    <scope>NUCLEOTIDE SEQUENCE [LARGE SCALE GENOMIC DNA]</scope>
    <source>
        <strain evidence="4 5">DSM 105466</strain>
    </source>
</reference>
<dbReference type="SUPFAM" id="SSF53383">
    <property type="entry name" value="PLP-dependent transferases"/>
    <property type="match status" value="1"/>
</dbReference>
<organism evidence="4 5">
    <name type="scientific">Scytalidium lignicola</name>
    <name type="common">Hyphomycete</name>
    <dbReference type="NCBI Taxonomy" id="5539"/>
    <lineage>
        <taxon>Eukaryota</taxon>
        <taxon>Fungi</taxon>
        <taxon>Dikarya</taxon>
        <taxon>Ascomycota</taxon>
        <taxon>Pezizomycotina</taxon>
        <taxon>Leotiomycetes</taxon>
        <taxon>Leotiomycetes incertae sedis</taxon>
        <taxon>Scytalidium</taxon>
    </lineage>
</organism>
<dbReference type="InterPro" id="IPR015421">
    <property type="entry name" value="PyrdxlP-dep_Trfase_major"/>
</dbReference>
<proteinExistence type="inferred from homology"/>
<dbReference type="STRING" id="5539.A0A3E2H7I1"/>
<dbReference type="GO" id="GO:0019346">
    <property type="term" value="P:transsulfuration"/>
    <property type="evidence" value="ECO:0007669"/>
    <property type="project" value="InterPro"/>
</dbReference>
<sequence>MASLIPRSFPLGESLPPNSPHAVSVSLPTWESVTAWGKREQWIINKMTTGYPRFFINTKIRQLSDAVLHRLNVTMPKEINSMVFVSEASAVRFVETLSMQNTDDPHVELIKFFLPKKSGLPLADAYWAAFNVVLYPTGLAKEAAAYWRDTGDGISTRHAEFCLDRLDYLQSESTNPTFCTPPIRFTIAETRLATPCSSGVAERRVLQEFIADLTSSEQPGQRKVNPESVFLYPRGMSAIYSVMRALASIGRPSRVVAYGWLYSETIKVIQRSNGASFTFYGGGTEEELDKLETELAAGKRIQALFCELPGNPKLLTPDLHRIRKLADKYNFIVLCDETVGTFVNVDILPYVDIVMSSLTKMFSGYADVMGGSIVLNQQSRYHDLIHSTLAAEYEDTCFPLDLVALRQNSLDFVQRSHRSNHSGKLVAELLAAHPSVVRLNYPSMGSTAQLYERYRRRNGGYGHLMSIIFRNQEAASCFYDSLDACKGTSFGTNFTLAIPYVQLAHYHEQDWVESYGVPRHIVRLSVGLEDPGEILKTVARALAEVEKIDQPVANVVDIKQPVQVAVESVLS</sequence>
<dbReference type="OrthoDB" id="10047078at2759"/>
<keyword evidence="5" id="KW-1185">Reference proteome</keyword>
<accession>A0A3E2H7I1</accession>
<gene>
    <name evidence="4" type="ORF">B7463_g7019</name>
</gene>
<evidence type="ECO:0000313" key="5">
    <source>
        <dbReference type="Proteomes" id="UP000258309"/>
    </source>
</evidence>
<evidence type="ECO:0000256" key="2">
    <source>
        <dbReference type="ARBA" id="ARBA00022898"/>
    </source>
</evidence>
<protein>
    <recommendedName>
        <fullName evidence="6">Cystathionine gamma-synthase</fullName>
    </recommendedName>
</protein>
<dbReference type="PANTHER" id="PTHR42699:SF1">
    <property type="entry name" value="CYSTATHIONINE GAMMA-SYNTHASE-RELATED"/>
    <property type="match status" value="1"/>
</dbReference>
<feature type="non-terminal residue" evidence="4">
    <location>
        <position position="571"/>
    </location>
</feature>
<dbReference type="Gene3D" id="3.40.640.10">
    <property type="entry name" value="Type I PLP-dependent aspartate aminotransferase-like (Major domain)"/>
    <property type="match status" value="1"/>
</dbReference>
<evidence type="ECO:0000313" key="4">
    <source>
        <dbReference type="EMBL" id="RFU29334.1"/>
    </source>
</evidence>
<keyword evidence="2 3" id="KW-0663">Pyridoxal phosphate</keyword>
<dbReference type="InterPro" id="IPR051750">
    <property type="entry name" value="Trans-sulfuration_enzymes"/>
</dbReference>
<dbReference type="InterPro" id="IPR015424">
    <property type="entry name" value="PyrdxlP-dep_Trfase"/>
</dbReference>
<dbReference type="GO" id="GO:0030170">
    <property type="term" value="F:pyridoxal phosphate binding"/>
    <property type="evidence" value="ECO:0007669"/>
    <property type="project" value="InterPro"/>
</dbReference>
<dbReference type="GO" id="GO:0003962">
    <property type="term" value="F:cystathionine gamma-synthase activity"/>
    <property type="evidence" value="ECO:0007669"/>
    <property type="project" value="TreeGrafter"/>
</dbReference>
<dbReference type="InterPro" id="IPR000277">
    <property type="entry name" value="Cys/Met-Metab_PyrdxlP-dep_enz"/>
</dbReference>
<dbReference type="AlphaFoldDB" id="A0A3E2H7I1"/>
<dbReference type="EMBL" id="NCSJ02000132">
    <property type="protein sequence ID" value="RFU29334.1"/>
    <property type="molecule type" value="Genomic_DNA"/>
</dbReference>